<accession>A0AC11CVJ2</accession>
<organism evidence="1">
    <name type="scientific">Ovis aries</name>
    <name type="common">Sheep</name>
    <dbReference type="NCBI Taxonomy" id="9940"/>
    <lineage>
        <taxon>Eukaryota</taxon>
        <taxon>Metazoa</taxon>
        <taxon>Chordata</taxon>
        <taxon>Craniata</taxon>
        <taxon>Vertebrata</taxon>
        <taxon>Euteleostomi</taxon>
        <taxon>Mammalia</taxon>
        <taxon>Eutheria</taxon>
        <taxon>Laurasiatheria</taxon>
        <taxon>Artiodactyla</taxon>
        <taxon>Ruminantia</taxon>
        <taxon>Pecora</taxon>
        <taxon>Bovidae</taxon>
        <taxon>Caprinae</taxon>
        <taxon>Ovis</taxon>
    </lineage>
</organism>
<dbReference type="Ensembl" id="ENSOART00020043483.1">
    <property type="protein sequence ID" value="ENSOARP00020036434.1"/>
    <property type="gene ID" value="ENSOARG00020039341.1"/>
</dbReference>
<proteinExistence type="predicted"/>
<reference evidence="1" key="2">
    <citation type="submission" date="2025-08" db="UniProtKB">
        <authorList>
            <consortium name="Ensembl"/>
        </authorList>
    </citation>
    <scope>IDENTIFICATION</scope>
</reference>
<sequence>MVRGHWSDFCRNFPWAVVSTSVTEDCKNTSHCASGQLCNALSQGEIPSSPQLLFGDRSGDTLSASPGQVGHLQITTSEHLSYERCSLEAALSILITAVLTTLLAVFPFRLLMWLLPEDPLYCLGKRAGTSAADRWDSHRTIPRWQNSRAFQVWVRL</sequence>
<reference evidence="1" key="3">
    <citation type="submission" date="2025-09" db="UniProtKB">
        <authorList>
            <consortium name="Ensembl"/>
        </authorList>
    </citation>
    <scope>IDENTIFICATION</scope>
</reference>
<evidence type="ECO:0000313" key="1">
    <source>
        <dbReference type="Ensembl" id="ENSOARP00020036434.1"/>
    </source>
</evidence>
<protein>
    <submittedName>
        <fullName evidence="1">Uncharacterized protein</fullName>
    </submittedName>
</protein>
<name>A0AC11CVJ2_SHEEP</name>
<reference evidence="1" key="1">
    <citation type="submission" date="2020-11" db="EMBL/GenBank/DDBJ databases">
        <authorList>
            <person name="Davenport K.M."/>
            <person name="Bickhart D.M."/>
            <person name="Smith T.P.L."/>
            <person name="Murdoch B.M."/>
            <person name="Rosen B.D."/>
        </authorList>
    </citation>
    <scope>NUCLEOTIDE SEQUENCE [LARGE SCALE GENOMIC DNA]</scope>
    <source>
        <strain evidence="1">OAR_USU_Benz2616</strain>
    </source>
</reference>